<evidence type="ECO:0000313" key="2">
    <source>
        <dbReference type="Proteomes" id="UP000192923"/>
    </source>
</evidence>
<dbReference type="EMBL" id="FXAM01000001">
    <property type="protein sequence ID" value="SMF95129.1"/>
    <property type="molecule type" value="Genomic_DNA"/>
</dbReference>
<gene>
    <name evidence="1" type="ORF">SAMN02949497_2475</name>
</gene>
<name>A0A1Y6CWT4_9GAMM</name>
<accession>A0A1Y6CWT4</accession>
<proteinExistence type="predicted"/>
<evidence type="ECO:0000313" key="1">
    <source>
        <dbReference type="EMBL" id="SMF95129.1"/>
    </source>
</evidence>
<reference evidence="1 2" key="1">
    <citation type="submission" date="2016-12" db="EMBL/GenBank/DDBJ databases">
        <authorList>
            <person name="Song W.-J."/>
            <person name="Kurnit D.M."/>
        </authorList>
    </citation>
    <scope>NUCLEOTIDE SEQUENCE [LARGE SCALE GENOMIC DNA]</scope>
    <source>
        <strain evidence="1 2">175</strain>
    </source>
</reference>
<sequence length="126" mass="13376">MSLVVSDTSPLTNLAAIGQFGVLRALYGSLHIAEAVWAELNFAGKIWPGRHEVANADWIQRHTPGNRALVAALRQDLDPGEAESIALALELKASLILLDERDGRHKALGLGLKPVGVLGILLAAKA</sequence>
<dbReference type="Pfam" id="PF11848">
    <property type="entry name" value="DUF3368"/>
    <property type="match status" value="1"/>
</dbReference>
<evidence type="ECO:0008006" key="3">
    <source>
        <dbReference type="Google" id="ProtNLM"/>
    </source>
</evidence>
<dbReference type="PANTHER" id="PTHR39550">
    <property type="entry name" value="SLL0658 PROTEIN"/>
    <property type="match status" value="1"/>
</dbReference>
<protein>
    <recommendedName>
        <fullName evidence="3">DUF3368 domain-containing protein</fullName>
    </recommendedName>
</protein>
<dbReference type="Proteomes" id="UP000192923">
    <property type="component" value="Unassembled WGS sequence"/>
</dbReference>
<dbReference type="InterPro" id="IPR021799">
    <property type="entry name" value="PIN-like_prokaryotic"/>
</dbReference>
<dbReference type="PANTHER" id="PTHR39550:SF1">
    <property type="entry name" value="SLL0658 PROTEIN"/>
    <property type="match status" value="1"/>
</dbReference>
<dbReference type="AlphaFoldDB" id="A0A1Y6CWT4"/>
<keyword evidence="2" id="KW-1185">Reference proteome</keyword>
<organism evidence="1 2">
    <name type="scientific">Methylomagnum ishizawai</name>
    <dbReference type="NCBI Taxonomy" id="1760988"/>
    <lineage>
        <taxon>Bacteria</taxon>
        <taxon>Pseudomonadati</taxon>
        <taxon>Pseudomonadota</taxon>
        <taxon>Gammaproteobacteria</taxon>
        <taxon>Methylococcales</taxon>
        <taxon>Methylococcaceae</taxon>
        <taxon>Methylomagnum</taxon>
    </lineage>
</organism>
<dbReference type="STRING" id="1760988.SAMN02949497_2475"/>
<dbReference type="RefSeq" id="WP_085213090.1">
    <property type="nucleotide sequence ID" value="NZ_FXAM01000001.1"/>
</dbReference>